<comment type="caution">
    <text evidence="15">The sequence shown here is derived from an EMBL/GenBank/DDBJ whole genome shotgun (WGS) entry which is preliminary data.</text>
</comment>
<comment type="subcellular location">
    <subcellularLocation>
        <location evidence="1">Cell membrane</location>
        <topology evidence="1">Single-pass type I membrane protein</topology>
    </subcellularLocation>
</comment>
<dbReference type="PANTHER" id="PTHR48063">
    <property type="entry name" value="LRR RECEPTOR-LIKE KINASE"/>
    <property type="match status" value="1"/>
</dbReference>
<evidence type="ECO:0000313" key="15">
    <source>
        <dbReference type="EMBL" id="KAK1603711.1"/>
    </source>
</evidence>
<dbReference type="Gene3D" id="3.80.10.10">
    <property type="entry name" value="Ribonuclease Inhibitor"/>
    <property type="match status" value="3"/>
</dbReference>
<dbReference type="GO" id="GO:0005886">
    <property type="term" value="C:plasma membrane"/>
    <property type="evidence" value="ECO:0007669"/>
    <property type="project" value="UniProtKB-SubCell"/>
</dbReference>
<dbReference type="PANTHER" id="PTHR48063:SF95">
    <property type="entry name" value="OS11G0564900 PROTEIN"/>
    <property type="match status" value="1"/>
</dbReference>
<evidence type="ECO:0000256" key="13">
    <source>
        <dbReference type="SAM" id="SignalP"/>
    </source>
</evidence>
<dbReference type="AlphaFoldDB" id="A0AAD8VFZ8"/>
<feature type="domain" description="Leucine-rich repeat-containing N-terminal plant-type" evidence="14">
    <location>
        <begin position="26"/>
        <end position="64"/>
    </location>
</feature>
<evidence type="ECO:0000313" key="16">
    <source>
        <dbReference type="Proteomes" id="UP001231189"/>
    </source>
</evidence>
<dbReference type="Proteomes" id="UP001231189">
    <property type="component" value="Unassembled WGS sequence"/>
</dbReference>
<keyword evidence="10 12" id="KW-0472">Membrane</keyword>
<evidence type="ECO:0000256" key="12">
    <source>
        <dbReference type="SAM" id="Phobius"/>
    </source>
</evidence>
<organism evidence="15 16">
    <name type="scientific">Lolium multiflorum</name>
    <name type="common">Italian ryegrass</name>
    <name type="synonym">Lolium perenne subsp. multiflorum</name>
    <dbReference type="NCBI Taxonomy" id="4521"/>
    <lineage>
        <taxon>Eukaryota</taxon>
        <taxon>Viridiplantae</taxon>
        <taxon>Streptophyta</taxon>
        <taxon>Embryophyta</taxon>
        <taxon>Tracheophyta</taxon>
        <taxon>Spermatophyta</taxon>
        <taxon>Magnoliopsida</taxon>
        <taxon>Liliopsida</taxon>
        <taxon>Poales</taxon>
        <taxon>Poaceae</taxon>
        <taxon>BOP clade</taxon>
        <taxon>Pooideae</taxon>
        <taxon>Poodae</taxon>
        <taxon>Poeae</taxon>
        <taxon>Poeae Chloroplast Group 2 (Poeae type)</taxon>
        <taxon>Loliodinae</taxon>
        <taxon>Loliinae</taxon>
        <taxon>Lolium</taxon>
    </lineage>
</organism>
<reference evidence="15" key="1">
    <citation type="submission" date="2023-07" db="EMBL/GenBank/DDBJ databases">
        <title>A chromosome-level genome assembly of Lolium multiflorum.</title>
        <authorList>
            <person name="Chen Y."/>
            <person name="Copetti D."/>
            <person name="Kolliker R."/>
            <person name="Studer B."/>
        </authorList>
    </citation>
    <scope>NUCLEOTIDE SEQUENCE</scope>
    <source>
        <strain evidence="15">02402/16</strain>
        <tissue evidence="15">Leaf</tissue>
    </source>
</reference>
<keyword evidence="8" id="KW-0677">Repeat</keyword>
<keyword evidence="5" id="KW-1070">Brassinosteroid signaling pathway</keyword>
<keyword evidence="16" id="KW-1185">Reference proteome</keyword>
<dbReference type="FunFam" id="3.80.10.10:FF:000649">
    <property type="entry name" value="Leucine Rich Repeat family protein"/>
    <property type="match status" value="1"/>
</dbReference>
<sequence length="526" mass="58891">MAAAAAWSSFFLVAGAARGAPASCRPQERDALLAIKQGIAEKEDLWSWQQESQDCCQWKRITCNSVTGHVMELDLSGSYLQGQISPSLLSLKHLEYLNLRSTFLCGPDGRLPEFLGSLSNLRHLDLSYLNCPGELPLQLGNLSKLEHLDLTHLYDDSRRSMGLTDISWLARLTLLVHLDMSYTNLSSIADWPLVLNMIPSLEDLRLASCSLSSANQFLQILNLTNLHHLDLSNNHFGHSIASSWFWNVTSIKYLDLSATTLDGPFPDALGNMTSLRWLLLSYMGMTYTGPKKLKDDKFSGYSYVVTEVWSVVMKRQELKYGNGFFDLVSMDLSFNSLTGGIPDDITSLNGLLNLNISWNHLSGKIPMKIGAMKSVESLDLSRNNLYGEIPSSLSDLTFLSSLDLSYNNLTGRIPPGTQLDTLYTENPSIYTGNTGLCGPPLERNCSGDNPPKHVNQKISEKFSEPVVFFYFGLGSGFMAGLWFVFCALLFKKSWRVAYFRIFDKLYDNAYVFMVVTWRRIDDKTTG</sequence>
<keyword evidence="6 12" id="KW-0812">Transmembrane</keyword>
<dbReference type="InterPro" id="IPR001611">
    <property type="entry name" value="Leu-rich_rpt"/>
</dbReference>
<dbReference type="InterPro" id="IPR003591">
    <property type="entry name" value="Leu-rich_rpt_typical-subtyp"/>
</dbReference>
<evidence type="ECO:0000256" key="7">
    <source>
        <dbReference type="ARBA" id="ARBA00022729"/>
    </source>
</evidence>
<keyword evidence="4" id="KW-0433">Leucine-rich repeat</keyword>
<evidence type="ECO:0000256" key="4">
    <source>
        <dbReference type="ARBA" id="ARBA00022614"/>
    </source>
</evidence>
<name>A0AAD8VFZ8_LOLMU</name>
<keyword evidence="9 12" id="KW-1133">Transmembrane helix</keyword>
<evidence type="ECO:0000256" key="10">
    <source>
        <dbReference type="ARBA" id="ARBA00023136"/>
    </source>
</evidence>
<dbReference type="SUPFAM" id="SSF52058">
    <property type="entry name" value="L domain-like"/>
    <property type="match status" value="2"/>
</dbReference>
<dbReference type="Pfam" id="PF00560">
    <property type="entry name" value="LRR_1"/>
    <property type="match status" value="3"/>
</dbReference>
<evidence type="ECO:0000256" key="3">
    <source>
        <dbReference type="ARBA" id="ARBA00022475"/>
    </source>
</evidence>
<dbReference type="EMBL" id="JAUUTY010000007">
    <property type="protein sequence ID" value="KAK1603711.1"/>
    <property type="molecule type" value="Genomic_DNA"/>
</dbReference>
<keyword evidence="7 13" id="KW-0732">Signal</keyword>
<evidence type="ECO:0000256" key="9">
    <source>
        <dbReference type="ARBA" id="ARBA00022989"/>
    </source>
</evidence>
<dbReference type="GO" id="GO:0009742">
    <property type="term" value="P:brassinosteroid mediated signaling pathway"/>
    <property type="evidence" value="ECO:0007669"/>
    <property type="project" value="UniProtKB-KW"/>
</dbReference>
<protein>
    <recommendedName>
        <fullName evidence="14">Leucine-rich repeat-containing N-terminal plant-type domain-containing protein</fullName>
    </recommendedName>
</protein>
<dbReference type="Pfam" id="PF08263">
    <property type="entry name" value="LRRNT_2"/>
    <property type="match status" value="1"/>
</dbReference>
<evidence type="ECO:0000256" key="1">
    <source>
        <dbReference type="ARBA" id="ARBA00004251"/>
    </source>
</evidence>
<feature type="chain" id="PRO_5042079079" description="Leucine-rich repeat-containing N-terminal plant-type domain-containing protein" evidence="13">
    <location>
        <begin position="20"/>
        <end position="526"/>
    </location>
</feature>
<gene>
    <name evidence="15" type="ORF">QYE76_027384</name>
</gene>
<evidence type="ECO:0000256" key="8">
    <source>
        <dbReference type="ARBA" id="ARBA00022737"/>
    </source>
</evidence>
<evidence type="ECO:0000259" key="14">
    <source>
        <dbReference type="Pfam" id="PF08263"/>
    </source>
</evidence>
<dbReference type="InterPro" id="IPR046956">
    <property type="entry name" value="RLP23-like"/>
</dbReference>
<comment type="similarity">
    <text evidence="2">Belongs to the RLP family.</text>
</comment>
<evidence type="ECO:0000256" key="2">
    <source>
        <dbReference type="ARBA" id="ARBA00009592"/>
    </source>
</evidence>
<feature type="transmembrane region" description="Helical" evidence="12">
    <location>
        <begin position="467"/>
        <end position="490"/>
    </location>
</feature>
<keyword evidence="3" id="KW-1003">Cell membrane</keyword>
<dbReference type="SMART" id="SM00369">
    <property type="entry name" value="LRR_TYP"/>
    <property type="match status" value="4"/>
</dbReference>
<dbReference type="FunFam" id="3.80.10.10:FF:000111">
    <property type="entry name" value="LRR receptor-like serine/threonine-protein kinase ERECTA"/>
    <property type="match status" value="1"/>
</dbReference>
<evidence type="ECO:0000256" key="11">
    <source>
        <dbReference type="ARBA" id="ARBA00023180"/>
    </source>
</evidence>
<dbReference type="InterPro" id="IPR032675">
    <property type="entry name" value="LRR_dom_sf"/>
</dbReference>
<evidence type="ECO:0000256" key="6">
    <source>
        <dbReference type="ARBA" id="ARBA00022692"/>
    </source>
</evidence>
<keyword evidence="11" id="KW-0325">Glycoprotein</keyword>
<dbReference type="Pfam" id="PF13855">
    <property type="entry name" value="LRR_8"/>
    <property type="match status" value="1"/>
</dbReference>
<feature type="signal peptide" evidence="13">
    <location>
        <begin position="1"/>
        <end position="19"/>
    </location>
</feature>
<proteinExistence type="inferred from homology"/>
<evidence type="ECO:0000256" key="5">
    <source>
        <dbReference type="ARBA" id="ARBA00022626"/>
    </source>
</evidence>
<accession>A0AAD8VFZ8</accession>
<dbReference type="InterPro" id="IPR013210">
    <property type="entry name" value="LRR_N_plant-typ"/>
</dbReference>